<comment type="caution">
    <text evidence="1">The sequence shown here is derived from an EMBL/GenBank/DDBJ whole genome shotgun (WGS) entry which is preliminary data.</text>
</comment>
<dbReference type="EMBL" id="VSSQ01006482">
    <property type="protein sequence ID" value="MPM32850.1"/>
    <property type="molecule type" value="Genomic_DNA"/>
</dbReference>
<dbReference type="Gene3D" id="3.20.20.10">
    <property type="entry name" value="Alanine racemase"/>
    <property type="match status" value="1"/>
</dbReference>
<reference evidence="1" key="1">
    <citation type="submission" date="2019-08" db="EMBL/GenBank/DDBJ databases">
        <authorList>
            <person name="Kucharzyk K."/>
            <person name="Murdoch R.W."/>
            <person name="Higgins S."/>
            <person name="Loffler F."/>
        </authorList>
    </citation>
    <scope>NUCLEOTIDE SEQUENCE</scope>
</reference>
<dbReference type="SUPFAM" id="SSF51419">
    <property type="entry name" value="PLP-binding barrel"/>
    <property type="match status" value="1"/>
</dbReference>
<proteinExistence type="predicted"/>
<dbReference type="InterPro" id="IPR029066">
    <property type="entry name" value="PLP-binding_barrel"/>
</dbReference>
<gene>
    <name evidence="1" type="ORF">SDC9_79416</name>
</gene>
<dbReference type="AlphaFoldDB" id="A0A644YW63"/>
<protein>
    <submittedName>
        <fullName evidence="1">Uncharacterized protein</fullName>
    </submittedName>
</protein>
<name>A0A644YW63_9ZZZZ</name>
<sequence length="224" mass="25014">MSCNIDWLQQQLPEYHLLFPDLHTPKLFQAINIMPEKQMLSASALGLKPEQIYFSGLSEGGADLRRLWGTCRFVANDWDELRQIDQIARLHQREGTLEPVGLRVIPERFDDGNQLGVLEKTLPDLAQKIKALPAISVRGCFVQGSIAGLHGDALGKYFRECYELAKRMTVILPCGMPYLCIVNGAEAACRNAAEHPETLEAFLCQAKIVAAQNQTAFYAKLLIT</sequence>
<accession>A0A644YW63</accession>
<organism evidence="1">
    <name type="scientific">bioreactor metagenome</name>
    <dbReference type="NCBI Taxonomy" id="1076179"/>
    <lineage>
        <taxon>unclassified sequences</taxon>
        <taxon>metagenomes</taxon>
        <taxon>ecological metagenomes</taxon>
    </lineage>
</organism>
<evidence type="ECO:0000313" key="1">
    <source>
        <dbReference type="EMBL" id="MPM32850.1"/>
    </source>
</evidence>